<dbReference type="InterPro" id="IPR011006">
    <property type="entry name" value="CheY-like_superfamily"/>
</dbReference>
<evidence type="ECO:0000256" key="1">
    <source>
        <dbReference type="ARBA" id="ARBA00022553"/>
    </source>
</evidence>
<dbReference type="PANTHER" id="PTHR44591:SF3">
    <property type="entry name" value="RESPONSE REGULATORY DOMAIN-CONTAINING PROTEIN"/>
    <property type="match status" value="1"/>
</dbReference>
<evidence type="ECO:0000256" key="2">
    <source>
        <dbReference type="PROSITE-ProRule" id="PRU00169"/>
    </source>
</evidence>
<dbReference type="Proteomes" id="UP000597444">
    <property type="component" value="Unassembled WGS sequence"/>
</dbReference>
<dbReference type="InterPro" id="IPR001789">
    <property type="entry name" value="Sig_transdc_resp-reg_receiver"/>
</dbReference>
<feature type="modified residue" description="4-aspartylphosphate" evidence="2">
    <location>
        <position position="68"/>
    </location>
</feature>
<gene>
    <name evidence="4" type="ORF">KSF_005880</name>
</gene>
<protein>
    <recommendedName>
        <fullName evidence="3">Response regulatory domain-containing protein</fullName>
    </recommendedName>
</protein>
<dbReference type="SMART" id="SM00448">
    <property type="entry name" value="REC"/>
    <property type="match status" value="1"/>
</dbReference>
<dbReference type="InterPro" id="IPR050595">
    <property type="entry name" value="Bact_response_regulator"/>
</dbReference>
<comment type="caution">
    <text evidence="4">The sequence shown here is derived from an EMBL/GenBank/DDBJ whole genome shotgun (WGS) entry which is preliminary data.</text>
</comment>
<proteinExistence type="predicted"/>
<accession>A0A8J3IGW4</accession>
<organism evidence="4 5">
    <name type="scientific">Reticulibacter mediterranei</name>
    <dbReference type="NCBI Taxonomy" id="2778369"/>
    <lineage>
        <taxon>Bacteria</taxon>
        <taxon>Bacillati</taxon>
        <taxon>Chloroflexota</taxon>
        <taxon>Ktedonobacteria</taxon>
        <taxon>Ktedonobacterales</taxon>
        <taxon>Reticulibacteraceae</taxon>
        <taxon>Reticulibacter</taxon>
    </lineage>
</organism>
<evidence type="ECO:0000259" key="3">
    <source>
        <dbReference type="PROSITE" id="PS50110"/>
    </source>
</evidence>
<dbReference type="GO" id="GO:0000160">
    <property type="term" value="P:phosphorelay signal transduction system"/>
    <property type="evidence" value="ECO:0007669"/>
    <property type="project" value="InterPro"/>
</dbReference>
<dbReference type="Gene3D" id="3.40.50.2300">
    <property type="match status" value="1"/>
</dbReference>
<feature type="domain" description="Response regulatory" evidence="3">
    <location>
        <begin position="18"/>
        <end position="131"/>
    </location>
</feature>
<reference evidence="4" key="1">
    <citation type="submission" date="2020-10" db="EMBL/GenBank/DDBJ databases">
        <title>Taxonomic study of unclassified bacteria belonging to the class Ktedonobacteria.</title>
        <authorList>
            <person name="Yabe S."/>
            <person name="Wang C.M."/>
            <person name="Zheng Y."/>
            <person name="Sakai Y."/>
            <person name="Cavaletti L."/>
            <person name="Monciardini P."/>
            <person name="Donadio S."/>
        </authorList>
    </citation>
    <scope>NUCLEOTIDE SEQUENCE</scope>
    <source>
        <strain evidence="4">ID150040</strain>
    </source>
</reference>
<dbReference type="SUPFAM" id="SSF52172">
    <property type="entry name" value="CheY-like"/>
    <property type="match status" value="1"/>
</dbReference>
<dbReference type="AlphaFoldDB" id="A0A8J3IGW4"/>
<evidence type="ECO:0000313" key="4">
    <source>
        <dbReference type="EMBL" id="GHO90540.1"/>
    </source>
</evidence>
<dbReference type="RefSeq" id="WP_220201493.1">
    <property type="nucleotide sequence ID" value="NZ_BNJK01000001.1"/>
</dbReference>
<dbReference type="PROSITE" id="PS50110">
    <property type="entry name" value="RESPONSE_REGULATORY"/>
    <property type="match status" value="1"/>
</dbReference>
<sequence>MTMQQTFLQEFPMWRRKEIVLVEPDDAFAEFFTEVVRQEPLYALLRVATGERALQVVPQLKPDLLIMDFCLPDMTGIEVFEHLHAVDKLTSLPVMLINTDPSSKQELSCHAFPIATVFDIDSLLQRIEDVLSS</sequence>
<dbReference type="Pfam" id="PF00072">
    <property type="entry name" value="Response_reg"/>
    <property type="match status" value="1"/>
</dbReference>
<dbReference type="EMBL" id="BNJK01000001">
    <property type="protein sequence ID" value="GHO90540.1"/>
    <property type="molecule type" value="Genomic_DNA"/>
</dbReference>
<dbReference type="PANTHER" id="PTHR44591">
    <property type="entry name" value="STRESS RESPONSE REGULATOR PROTEIN 1"/>
    <property type="match status" value="1"/>
</dbReference>
<keyword evidence="1 2" id="KW-0597">Phosphoprotein</keyword>
<evidence type="ECO:0000313" key="5">
    <source>
        <dbReference type="Proteomes" id="UP000597444"/>
    </source>
</evidence>
<name>A0A8J3IGW4_9CHLR</name>
<keyword evidence="5" id="KW-1185">Reference proteome</keyword>